<dbReference type="Gene3D" id="1.10.10.10">
    <property type="entry name" value="Winged helix-like DNA-binding domain superfamily/Winged helix DNA-binding domain"/>
    <property type="match status" value="1"/>
</dbReference>
<evidence type="ECO:0000313" key="3">
    <source>
        <dbReference type="Proteomes" id="UP000474296"/>
    </source>
</evidence>
<feature type="domain" description="HTH marR-type" evidence="1">
    <location>
        <begin position="10"/>
        <end position="144"/>
    </location>
</feature>
<reference evidence="2 3" key="1">
    <citation type="submission" date="2020-01" db="EMBL/GenBank/DDBJ databases">
        <title>Spongiivirga citrea KCTC 32990T.</title>
        <authorList>
            <person name="Wang G."/>
        </authorList>
    </citation>
    <scope>NUCLEOTIDE SEQUENCE [LARGE SCALE GENOMIC DNA]</scope>
    <source>
        <strain evidence="2 3">KCTC 32990</strain>
    </source>
</reference>
<evidence type="ECO:0000259" key="1">
    <source>
        <dbReference type="PROSITE" id="PS50995"/>
    </source>
</evidence>
<dbReference type="PROSITE" id="PS50995">
    <property type="entry name" value="HTH_MARR_2"/>
    <property type="match status" value="1"/>
</dbReference>
<evidence type="ECO:0000313" key="2">
    <source>
        <dbReference type="EMBL" id="NER16431.1"/>
    </source>
</evidence>
<organism evidence="2 3">
    <name type="scientific">Spongiivirga citrea</name>
    <dbReference type="NCBI Taxonomy" id="1481457"/>
    <lineage>
        <taxon>Bacteria</taxon>
        <taxon>Pseudomonadati</taxon>
        <taxon>Bacteroidota</taxon>
        <taxon>Flavobacteriia</taxon>
        <taxon>Flavobacteriales</taxon>
        <taxon>Flavobacteriaceae</taxon>
        <taxon>Spongiivirga</taxon>
    </lineage>
</organism>
<dbReference type="PANTHER" id="PTHR33164">
    <property type="entry name" value="TRANSCRIPTIONAL REGULATOR, MARR FAMILY"/>
    <property type="match status" value="1"/>
</dbReference>
<sequence>MEHNMPQKIEEQLASHIMRTGSYIEAKIVDHLKKYGLTMTQYNILEMLYKSNPTPMSVGGIKKRIPHTNSDITRLIDRLVKKRLVKRTLSIDNRRKMDVVLSKSGYELIKKLIPEIKSIMTKLYKTNISASEAKKMMEVLESIR</sequence>
<dbReference type="Pfam" id="PF12802">
    <property type="entry name" value="MarR_2"/>
    <property type="match status" value="1"/>
</dbReference>
<protein>
    <submittedName>
        <fullName evidence="2">MarR family transcriptional regulator</fullName>
    </submittedName>
</protein>
<gene>
    <name evidence="2" type="ORF">GWK10_04375</name>
</gene>
<proteinExistence type="predicted"/>
<dbReference type="PANTHER" id="PTHR33164:SF43">
    <property type="entry name" value="HTH-TYPE TRANSCRIPTIONAL REPRESSOR YETL"/>
    <property type="match status" value="1"/>
</dbReference>
<name>A0A6M0CF81_9FLAO</name>
<dbReference type="InterPro" id="IPR036388">
    <property type="entry name" value="WH-like_DNA-bd_sf"/>
</dbReference>
<dbReference type="InterPro" id="IPR000835">
    <property type="entry name" value="HTH_MarR-typ"/>
</dbReference>
<keyword evidence="3" id="KW-1185">Reference proteome</keyword>
<dbReference type="SMART" id="SM00347">
    <property type="entry name" value="HTH_MARR"/>
    <property type="match status" value="1"/>
</dbReference>
<dbReference type="Proteomes" id="UP000474296">
    <property type="component" value="Unassembled WGS sequence"/>
</dbReference>
<dbReference type="AlphaFoldDB" id="A0A6M0CF81"/>
<dbReference type="GO" id="GO:0006950">
    <property type="term" value="P:response to stress"/>
    <property type="evidence" value="ECO:0007669"/>
    <property type="project" value="TreeGrafter"/>
</dbReference>
<dbReference type="EMBL" id="JAABOQ010000002">
    <property type="protein sequence ID" value="NER16431.1"/>
    <property type="molecule type" value="Genomic_DNA"/>
</dbReference>
<dbReference type="GO" id="GO:0003700">
    <property type="term" value="F:DNA-binding transcription factor activity"/>
    <property type="evidence" value="ECO:0007669"/>
    <property type="project" value="InterPro"/>
</dbReference>
<dbReference type="InterPro" id="IPR036390">
    <property type="entry name" value="WH_DNA-bd_sf"/>
</dbReference>
<dbReference type="SUPFAM" id="SSF46785">
    <property type="entry name" value="Winged helix' DNA-binding domain"/>
    <property type="match status" value="1"/>
</dbReference>
<accession>A0A6M0CF81</accession>
<dbReference type="InterPro" id="IPR039422">
    <property type="entry name" value="MarR/SlyA-like"/>
</dbReference>
<dbReference type="RefSeq" id="WP_204263086.1">
    <property type="nucleotide sequence ID" value="NZ_JAABOQ010000002.1"/>
</dbReference>
<comment type="caution">
    <text evidence="2">The sequence shown here is derived from an EMBL/GenBank/DDBJ whole genome shotgun (WGS) entry which is preliminary data.</text>
</comment>